<dbReference type="SUPFAM" id="SSF53383">
    <property type="entry name" value="PLP-dependent transferases"/>
    <property type="match status" value="1"/>
</dbReference>
<dbReference type="InterPro" id="IPR016454">
    <property type="entry name" value="Cysteine_dSase"/>
</dbReference>
<dbReference type="InterPro" id="IPR000192">
    <property type="entry name" value="Aminotrans_V_dom"/>
</dbReference>
<comment type="cofactor">
    <cofactor evidence="1">
        <name>pyridoxal 5'-phosphate</name>
        <dbReference type="ChEBI" id="CHEBI:597326"/>
    </cofactor>
</comment>
<proteinExistence type="predicted"/>
<dbReference type="Gene3D" id="3.90.1150.10">
    <property type="entry name" value="Aspartate Aminotransferase, domain 1"/>
    <property type="match status" value="1"/>
</dbReference>
<name>A0A078ML50_9BACL</name>
<organism evidence="4">
    <name type="scientific">Metalysinibacillus saudimassiliensis</name>
    <dbReference type="NCBI Taxonomy" id="1461583"/>
    <lineage>
        <taxon>Bacteria</taxon>
        <taxon>Bacillati</taxon>
        <taxon>Bacillota</taxon>
        <taxon>Bacilli</taxon>
        <taxon>Bacillales</taxon>
        <taxon>Caryophanaceae</taxon>
        <taxon>Metalysinibacillus</taxon>
    </lineage>
</organism>
<dbReference type="PATRIC" id="fig|1461583.4.peg.2396"/>
<dbReference type="AlphaFoldDB" id="A0A078ML50"/>
<dbReference type="GO" id="GO:0003824">
    <property type="term" value="F:catalytic activity"/>
    <property type="evidence" value="ECO:0007669"/>
    <property type="project" value="UniProtKB-ARBA"/>
</dbReference>
<protein>
    <submittedName>
        <fullName evidence="4">Cysteine desulfurase</fullName>
    </submittedName>
</protein>
<dbReference type="Gene3D" id="3.40.640.10">
    <property type="entry name" value="Type I PLP-dependent aspartate aminotransferase-like (Major domain)"/>
    <property type="match status" value="1"/>
</dbReference>
<dbReference type="InterPro" id="IPR015424">
    <property type="entry name" value="PyrdxlP-dep_Trfase"/>
</dbReference>
<dbReference type="EMBL" id="LN483078">
    <property type="protein sequence ID" value="CEA05481.1"/>
    <property type="molecule type" value="Genomic_DNA"/>
</dbReference>
<reference evidence="4" key="1">
    <citation type="submission" date="2014-07" db="EMBL/GenBank/DDBJ databases">
        <authorList>
            <person name="Urmite Genomes Urmite Genomes"/>
        </authorList>
    </citation>
    <scope>NUCLEOTIDE SEQUENCE</scope>
    <source>
        <strain evidence="4">13S34_air</strain>
    </source>
</reference>
<evidence type="ECO:0000259" key="3">
    <source>
        <dbReference type="Pfam" id="PF00266"/>
    </source>
</evidence>
<dbReference type="Pfam" id="PF00266">
    <property type="entry name" value="Aminotran_5"/>
    <property type="match status" value="1"/>
</dbReference>
<evidence type="ECO:0000256" key="1">
    <source>
        <dbReference type="ARBA" id="ARBA00001933"/>
    </source>
</evidence>
<evidence type="ECO:0000256" key="2">
    <source>
        <dbReference type="ARBA" id="ARBA00022898"/>
    </source>
</evidence>
<dbReference type="PANTHER" id="PTHR11601">
    <property type="entry name" value="CYSTEINE DESULFURYLASE FAMILY MEMBER"/>
    <property type="match status" value="1"/>
</dbReference>
<dbReference type="PANTHER" id="PTHR11601:SF50">
    <property type="entry name" value="CYSTEINE DESULFURASE ISCS 2-RELATED"/>
    <property type="match status" value="1"/>
</dbReference>
<sequence>MIYFDNSATTQPFDDVLQAFVKINQQYYANPASIHERGVEANHLLTRAREQVATILRTESAHTIFTSGGTESNNLAIFGLAQSNEHVGKHIITTAIEHPSVLEAMHNLEKDGYSVTYLPVNAAGEVSVASVQQALRKDTVLVSIMHVNNEMGAVQPLTEIAKVVHEQSRAHFHVDAVQSFGKLPIYFNGEAGPDCITISGHKIHGLKGTGLLAFRKRPLLTAQIVGGGQEFGVRSGTVAVAQNVVLAKAMRIAFDEQATHFANYIKWRHKLVATLLDLPDVKVISTKKGAPHIITFAVKELRGEILINALQGKGLIVSTSSACSSKQQQTSHVLEAMKIDPRYIKGVVRMSLGVLTTDKEVTEAARILRTVITQLKGASV</sequence>
<dbReference type="PIRSF" id="PIRSF005572">
    <property type="entry name" value="NifS"/>
    <property type="match status" value="1"/>
</dbReference>
<dbReference type="InterPro" id="IPR015421">
    <property type="entry name" value="PyrdxlP-dep_Trfase_major"/>
</dbReference>
<accession>A0A078ML50</accession>
<feature type="domain" description="Aminotransferase class V" evidence="3">
    <location>
        <begin position="2"/>
        <end position="362"/>
    </location>
</feature>
<keyword evidence="2" id="KW-0663">Pyridoxal phosphate</keyword>
<dbReference type="HOGENOM" id="CLU_003433_0_2_9"/>
<evidence type="ECO:0000313" key="4">
    <source>
        <dbReference type="EMBL" id="CEA05481.1"/>
    </source>
</evidence>
<gene>
    <name evidence="4" type="primary">iscS_2</name>
    <name evidence="4" type="ORF">BN1050_02479</name>
</gene>
<dbReference type="InterPro" id="IPR015422">
    <property type="entry name" value="PyrdxlP-dep_Trfase_small"/>
</dbReference>